<dbReference type="PANTHER" id="PTHR44688:SF16">
    <property type="entry name" value="DNA-BINDING TRANSCRIPTIONAL ACTIVATOR DEVR_DOSR"/>
    <property type="match status" value="1"/>
</dbReference>
<dbReference type="Gene3D" id="1.10.10.10">
    <property type="entry name" value="Winged helix-like DNA-binding domain superfamily/Winged helix DNA-binding domain"/>
    <property type="match status" value="1"/>
</dbReference>
<protein>
    <submittedName>
        <fullName evidence="5">Helix-turn-helix transcriptional regulator</fullName>
    </submittedName>
</protein>
<dbReference type="InterPro" id="IPR000792">
    <property type="entry name" value="Tscrpt_reg_LuxR_C"/>
</dbReference>
<evidence type="ECO:0000313" key="6">
    <source>
        <dbReference type="Proteomes" id="UP000756860"/>
    </source>
</evidence>
<evidence type="ECO:0000256" key="3">
    <source>
        <dbReference type="ARBA" id="ARBA00023163"/>
    </source>
</evidence>
<dbReference type="CDD" id="cd06170">
    <property type="entry name" value="LuxR_C_like"/>
    <property type="match status" value="1"/>
</dbReference>
<dbReference type="SMART" id="SM00421">
    <property type="entry name" value="HTH_LUXR"/>
    <property type="match status" value="1"/>
</dbReference>
<proteinExistence type="predicted"/>
<dbReference type="SUPFAM" id="SSF46894">
    <property type="entry name" value="C-terminal effector domain of the bipartite response regulators"/>
    <property type="match status" value="1"/>
</dbReference>
<sequence length="185" mass="20718">MEGFLEIISKRSMPGVLIFDLDERLLFANGEALELVPGLAGEPIERLSVWEGIRRLLAFLKEHPAEPASRRNISPLRVMETGDGSVCSLRASYLGAAGRSEKPTHVMVLVERVVEKHGVDLERAGRQFGLSQREQQVLQLICQGFMNRDIGERLFISEHTVKDHVKNIMKKMGVGTRSEIMAVLQ</sequence>
<dbReference type="EMBL" id="JAHCVK010000001">
    <property type="protein sequence ID" value="MBT0651766.1"/>
    <property type="molecule type" value="Genomic_DNA"/>
</dbReference>
<dbReference type="Pfam" id="PF00196">
    <property type="entry name" value="GerE"/>
    <property type="match status" value="1"/>
</dbReference>
<dbReference type="PANTHER" id="PTHR44688">
    <property type="entry name" value="DNA-BINDING TRANSCRIPTIONAL ACTIVATOR DEVR_DOSR"/>
    <property type="match status" value="1"/>
</dbReference>
<evidence type="ECO:0000256" key="2">
    <source>
        <dbReference type="ARBA" id="ARBA00023125"/>
    </source>
</evidence>
<evidence type="ECO:0000259" key="4">
    <source>
        <dbReference type="PROSITE" id="PS50043"/>
    </source>
</evidence>
<reference evidence="5 6" key="1">
    <citation type="submission" date="2021-05" db="EMBL/GenBank/DDBJ databases">
        <title>The draft genome of Geobacter luticola JCM 17780.</title>
        <authorList>
            <person name="Xu Z."/>
            <person name="Masuda Y."/>
            <person name="Itoh H."/>
            <person name="Senoo K."/>
        </authorList>
    </citation>
    <scope>NUCLEOTIDE SEQUENCE [LARGE SCALE GENOMIC DNA]</scope>
    <source>
        <strain evidence="5 6">JCM 17780</strain>
    </source>
</reference>
<keyword evidence="3" id="KW-0804">Transcription</keyword>
<dbReference type="Proteomes" id="UP000756860">
    <property type="component" value="Unassembled WGS sequence"/>
</dbReference>
<gene>
    <name evidence="5" type="ORF">KI810_01735</name>
</gene>
<dbReference type="InterPro" id="IPR016032">
    <property type="entry name" value="Sig_transdc_resp-reg_C-effctor"/>
</dbReference>
<dbReference type="PROSITE" id="PS50043">
    <property type="entry name" value="HTH_LUXR_2"/>
    <property type="match status" value="1"/>
</dbReference>
<name>A0ABS5SAX9_9BACT</name>
<evidence type="ECO:0000313" key="5">
    <source>
        <dbReference type="EMBL" id="MBT0651766.1"/>
    </source>
</evidence>
<dbReference type="PRINTS" id="PR00038">
    <property type="entry name" value="HTHLUXR"/>
</dbReference>
<dbReference type="InterPro" id="IPR036388">
    <property type="entry name" value="WH-like_DNA-bd_sf"/>
</dbReference>
<evidence type="ECO:0000256" key="1">
    <source>
        <dbReference type="ARBA" id="ARBA00023015"/>
    </source>
</evidence>
<organism evidence="5 6">
    <name type="scientific">Geomobilimonas luticola</name>
    <dbReference type="NCBI Taxonomy" id="1114878"/>
    <lineage>
        <taxon>Bacteria</taxon>
        <taxon>Pseudomonadati</taxon>
        <taxon>Thermodesulfobacteriota</taxon>
        <taxon>Desulfuromonadia</taxon>
        <taxon>Geobacterales</taxon>
        <taxon>Geobacteraceae</taxon>
        <taxon>Geomobilimonas</taxon>
    </lineage>
</organism>
<keyword evidence="1" id="KW-0805">Transcription regulation</keyword>
<comment type="caution">
    <text evidence="5">The sequence shown here is derived from an EMBL/GenBank/DDBJ whole genome shotgun (WGS) entry which is preliminary data.</text>
</comment>
<keyword evidence="6" id="KW-1185">Reference proteome</keyword>
<accession>A0ABS5SAX9</accession>
<dbReference type="PROSITE" id="PS00622">
    <property type="entry name" value="HTH_LUXR_1"/>
    <property type="match status" value="1"/>
</dbReference>
<feature type="domain" description="HTH luxR-type" evidence="4">
    <location>
        <begin position="123"/>
        <end position="185"/>
    </location>
</feature>
<keyword evidence="2" id="KW-0238">DNA-binding</keyword>